<proteinExistence type="predicted"/>
<accession>A0ABY5ACS4</accession>
<keyword evidence="1" id="KW-1133">Transmembrane helix</keyword>
<evidence type="ECO:0000313" key="3">
    <source>
        <dbReference type="Proteomes" id="UP001054897"/>
    </source>
</evidence>
<protein>
    <submittedName>
        <fullName evidence="2">Uncharacterized protein</fullName>
    </submittedName>
</protein>
<dbReference type="RefSeq" id="WP_129483945.1">
    <property type="nucleotide sequence ID" value="NZ_CP099397.1"/>
</dbReference>
<dbReference type="GeneID" id="300080326"/>
<feature type="transmembrane region" description="Helical" evidence="1">
    <location>
        <begin position="101"/>
        <end position="122"/>
    </location>
</feature>
<sequence length="133" mass="14541">MSKSLVSWGLFAVFVALALGLQGHAQMFVFAGAVGVAKALVWAAWLAFVGYSIHCSRRENLFKSVRGIARLYWGRQIIIDLYPGVALVLALIALHQGALVMLAWLLPALLFANQATLLYIAIHFESLLALFTP</sequence>
<keyword evidence="1" id="KW-0472">Membrane</keyword>
<gene>
    <name evidence="2" type="ORF">L1F06_005085</name>
</gene>
<dbReference type="Proteomes" id="UP001054897">
    <property type="component" value="Chromosome"/>
</dbReference>
<feature type="transmembrane region" description="Helical" evidence="1">
    <location>
        <begin position="28"/>
        <end position="51"/>
    </location>
</feature>
<keyword evidence="1" id="KW-0812">Transmembrane</keyword>
<organism evidence="2 3">
    <name type="scientific">Ectopseudomonas hydrolytica</name>
    <dbReference type="NCBI Taxonomy" id="2493633"/>
    <lineage>
        <taxon>Bacteria</taxon>
        <taxon>Pseudomonadati</taxon>
        <taxon>Pseudomonadota</taxon>
        <taxon>Gammaproteobacteria</taxon>
        <taxon>Pseudomonadales</taxon>
        <taxon>Pseudomonadaceae</taxon>
        <taxon>Ectopseudomonas</taxon>
    </lineage>
</organism>
<dbReference type="EMBL" id="CP099397">
    <property type="protein sequence ID" value="USR40819.1"/>
    <property type="molecule type" value="Genomic_DNA"/>
</dbReference>
<name>A0ABY5ACS4_9GAMM</name>
<evidence type="ECO:0000313" key="2">
    <source>
        <dbReference type="EMBL" id="USR40819.1"/>
    </source>
</evidence>
<feature type="transmembrane region" description="Helical" evidence="1">
    <location>
        <begin position="72"/>
        <end position="95"/>
    </location>
</feature>
<evidence type="ECO:0000256" key="1">
    <source>
        <dbReference type="SAM" id="Phobius"/>
    </source>
</evidence>
<reference evidence="2" key="1">
    <citation type="submission" date="2022-06" db="EMBL/GenBank/DDBJ databases">
        <title>Complete genome of Pseudomonas hydrolytica DSWY01T.</title>
        <authorList>
            <person name="Jung J."/>
            <person name="Jeon C.O."/>
        </authorList>
    </citation>
    <scope>NUCLEOTIDE SEQUENCE</scope>
    <source>
        <strain evidence="2">DSWY01</strain>
    </source>
</reference>
<keyword evidence="3" id="KW-1185">Reference proteome</keyword>